<dbReference type="InterPro" id="IPR036938">
    <property type="entry name" value="PAP2/HPO_sf"/>
</dbReference>
<dbReference type="Pfam" id="PF01569">
    <property type="entry name" value="PAP2"/>
    <property type="match status" value="1"/>
</dbReference>
<evidence type="ECO:0000313" key="3">
    <source>
        <dbReference type="EMBL" id="GMA18114.1"/>
    </source>
</evidence>
<name>A0ABQ6HHL7_9MICO</name>
<dbReference type="InterPro" id="IPR000326">
    <property type="entry name" value="PAP2/HPO"/>
</dbReference>
<feature type="transmembrane region" description="Helical" evidence="1">
    <location>
        <begin position="180"/>
        <end position="198"/>
    </location>
</feature>
<comment type="caution">
    <text evidence="3">The sequence shown here is derived from an EMBL/GenBank/DDBJ whole genome shotgun (WGS) entry which is preliminary data.</text>
</comment>
<organism evidence="3 4">
    <name type="scientific">Arsenicicoccus piscis</name>
    <dbReference type="NCBI Taxonomy" id="673954"/>
    <lineage>
        <taxon>Bacteria</taxon>
        <taxon>Bacillati</taxon>
        <taxon>Actinomycetota</taxon>
        <taxon>Actinomycetes</taxon>
        <taxon>Micrococcales</taxon>
        <taxon>Intrasporangiaceae</taxon>
        <taxon>Arsenicicoccus</taxon>
    </lineage>
</organism>
<keyword evidence="4" id="KW-1185">Reference proteome</keyword>
<feature type="transmembrane region" description="Helical" evidence="1">
    <location>
        <begin position="129"/>
        <end position="146"/>
    </location>
</feature>
<evidence type="ECO:0000259" key="2">
    <source>
        <dbReference type="Pfam" id="PF01569"/>
    </source>
</evidence>
<feature type="domain" description="Phosphatidic acid phosphatase type 2/haloperoxidase" evidence="2">
    <location>
        <begin position="118"/>
        <end position="199"/>
    </location>
</feature>
<feature type="transmembrane region" description="Helical" evidence="1">
    <location>
        <begin position="63"/>
        <end position="83"/>
    </location>
</feature>
<evidence type="ECO:0000313" key="4">
    <source>
        <dbReference type="Proteomes" id="UP001157109"/>
    </source>
</evidence>
<sequence>MLTRPHVRLSGTQAAATVVVSVAGIAGLYQAMVRTLAGQAFDQAAMTRIAALSPRVRVLAAEFLSPITPVTFGAALAVLALLALAQRRPVAALGALGAVVGSVLTAELLKEVLTRPEIAGHTMDNSFPSGHVAGVAALVAAAVIVAPHRARRFVRDAGVLLIGAAGVSVVALQWHRPSDVAASALVALAWGAAGLWATDRAERTVYRRAAGSSATASRSTETRMLVGS</sequence>
<protein>
    <recommendedName>
        <fullName evidence="2">Phosphatidic acid phosphatase type 2/haloperoxidase domain-containing protein</fullName>
    </recommendedName>
</protein>
<reference evidence="4" key="1">
    <citation type="journal article" date="2019" name="Int. J. Syst. Evol. Microbiol.">
        <title>The Global Catalogue of Microorganisms (GCM) 10K type strain sequencing project: providing services to taxonomists for standard genome sequencing and annotation.</title>
        <authorList>
            <consortium name="The Broad Institute Genomics Platform"/>
            <consortium name="The Broad Institute Genome Sequencing Center for Infectious Disease"/>
            <person name="Wu L."/>
            <person name="Ma J."/>
        </authorList>
    </citation>
    <scope>NUCLEOTIDE SEQUENCE [LARGE SCALE GENOMIC DNA]</scope>
    <source>
        <strain evidence="4">NBRC 105830</strain>
    </source>
</reference>
<keyword evidence="1" id="KW-0472">Membrane</keyword>
<feature type="transmembrane region" description="Helical" evidence="1">
    <location>
        <begin position="153"/>
        <end position="174"/>
    </location>
</feature>
<feature type="transmembrane region" description="Helical" evidence="1">
    <location>
        <begin position="90"/>
        <end position="109"/>
    </location>
</feature>
<dbReference type="SUPFAM" id="SSF48317">
    <property type="entry name" value="Acid phosphatase/Vanadium-dependent haloperoxidase"/>
    <property type="match status" value="1"/>
</dbReference>
<accession>A0ABQ6HHL7</accession>
<dbReference type="Proteomes" id="UP001157109">
    <property type="component" value="Unassembled WGS sequence"/>
</dbReference>
<keyword evidence="1" id="KW-1133">Transmembrane helix</keyword>
<feature type="transmembrane region" description="Helical" evidence="1">
    <location>
        <begin position="12"/>
        <end position="32"/>
    </location>
</feature>
<dbReference type="Gene3D" id="1.20.144.10">
    <property type="entry name" value="Phosphatidic acid phosphatase type 2/haloperoxidase"/>
    <property type="match status" value="1"/>
</dbReference>
<dbReference type="EMBL" id="BSUJ01000001">
    <property type="protein sequence ID" value="GMA18114.1"/>
    <property type="molecule type" value="Genomic_DNA"/>
</dbReference>
<dbReference type="RefSeq" id="WP_241443683.1">
    <property type="nucleotide sequence ID" value="NZ_BSUJ01000001.1"/>
</dbReference>
<gene>
    <name evidence="3" type="ORF">GCM10025862_01350</name>
</gene>
<proteinExistence type="predicted"/>
<keyword evidence="1" id="KW-0812">Transmembrane</keyword>
<evidence type="ECO:0000256" key="1">
    <source>
        <dbReference type="SAM" id="Phobius"/>
    </source>
</evidence>